<feature type="compositionally biased region" description="Basic and acidic residues" evidence="1">
    <location>
        <begin position="1"/>
        <end position="11"/>
    </location>
</feature>
<reference evidence="2 3" key="1">
    <citation type="submission" date="2023-02" db="EMBL/GenBank/DDBJ databases">
        <title>LHISI_Scaffold_Assembly.</title>
        <authorList>
            <person name="Stuart O.P."/>
            <person name="Cleave R."/>
            <person name="Magrath M.J.L."/>
            <person name="Mikheyev A.S."/>
        </authorList>
    </citation>
    <scope>NUCLEOTIDE SEQUENCE [LARGE SCALE GENOMIC DNA]</scope>
    <source>
        <strain evidence="2">Daus_M_001</strain>
        <tissue evidence="2">Leg muscle</tissue>
    </source>
</reference>
<feature type="compositionally biased region" description="Basic and acidic residues" evidence="1">
    <location>
        <begin position="399"/>
        <end position="418"/>
    </location>
</feature>
<name>A0ABQ9HWU5_9NEOP</name>
<proteinExistence type="predicted"/>
<sequence length="723" mass="79725">MDQRRNEKAGETGDPQENTLMASSGTIPTCENPEIQPDHRIILLLECLQEGSMQGPRVRPNSELFVYSAVHVGTVLLGVGAVNSKLGGSFRGQGVEMSCTVRRNVGICKEEGAPSDVSDVMTSVRIAGAPPFTTKPPGFDSRLGHARFPHAGNLADITDRHTNKLNCSPPTRANRVQSPAGSLLEFRKWESCQAMSPVGSDPQIYDNILINVLYQGRRQSTGVEGLTSRFRPQIYDDERIKNKKGIQFAVCNLQNCICPVLSMNQINVCLRRCVVNHANDVKTAATTSQAAHKIAPPGKHAFRKRSKRGAARECKGERNGMSPRKTTPTSGIVLHDSHTRRSGSDPAGNRTGRVVLATTSLRPHVSQQVERQRGATGDPRASLNADLWSCYIARAERERERERERGERERERERERPDASSVIWVTSCQPVRRAEPTSRGKPGADSAAPRRNRRPTSPSPLPGTMRSWLYVPFWESRECRQWRDLLVSQTSSRLLEFPIRLATTKECSGETGWRLSPPRRITRRPAVFDGGRLAECAREKMSMDDDWRLRDDGERGVRGLNGREGVKLTSEAYCASGDHIGYGTDPPPLPIWIRGTQIASHVSVKCGLSSRHRVLVYASRASGACAVDNDETNDPIRGRGTMIRICASWSGSVRPAGKSTCGGRDGASSAGDIDLSIPVDLYHQTSPLGNCVYSMPPQARLGDDMPFSTACRILQEYRWSTVD</sequence>
<keyword evidence="3" id="KW-1185">Reference proteome</keyword>
<comment type="caution">
    <text evidence="2">The sequence shown here is derived from an EMBL/GenBank/DDBJ whole genome shotgun (WGS) entry which is preliminary data.</text>
</comment>
<evidence type="ECO:0000313" key="2">
    <source>
        <dbReference type="EMBL" id="KAJ8888815.1"/>
    </source>
</evidence>
<feature type="compositionally biased region" description="Polar residues" evidence="1">
    <location>
        <begin position="357"/>
        <end position="369"/>
    </location>
</feature>
<dbReference type="Proteomes" id="UP001159363">
    <property type="component" value="Chromosome 3"/>
</dbReference>
<feature type="compositionally biased region" description="Basic residues" evidence="1">
    <location>
        <begin position="300"/>
        <end position="309"/>
    </location>
</feature>
<gene>
    <name evidence="2" type="ORF">PR048_008307</name>
</gene>
<feature type="region of interest" description="Disordered" evidence="1">
    <location>
        <begin position="1"/>
        <end position="22"/>
    </location>
</feature>
<accession>A0ABQ9HWU5</accession>
<dbReference type="EMBL" id="JARBHB010000003">
    <property type="protein sequence ID" value="KAJ8888815.1"/>
    <property type="molecule type" value="Genomic_DNA"/>
</dbReference>
<feature type="region of interest" description="Disordered" evidence="1">
    <location>
        <begin position="399"/>
        <end position="462"/>
    </location>
</feature>
<evidence type="ECO:0000256" key="1">
    <source>
        <dbReference type="SAM" id="MobiDB-lite"/>
    </source>
</evidence>
<protein>
    <submittedName>
        <fullName evidence="2">Uncharacterized protein</fullName>
    </submittedName>
</protein>
<organism evidence="2 3">
    <name type="scientific">Dryococelus australis</name>
    <dbReference type="NCBI Taxonomy" id="614101"/>
    <lineage>
        <taxon>Eukaryota</taxon>
        <taxon>Metazoa</taxon>
        <taxon>Ecdysozoa</taxon>
        <taxon>Arthropoda</taxon>
        <taxon>Hexapoda</taxon>
        <taxon>Insecta</taxon>
        <taxon>Pterygota</taxon>
        <taxon>Neoptera</taxon>
        <taxon>Polyneoptera</taxon>
        <taxon>Phasmatodea</taxon>
        <taxon>Verophasmatodea</taxon>
        <taxon>Anareolatae</taxon>
        <taxon>Phasmatidae</taxon>
        <taxon>Eurycanthinae</taxon>
        <taxon>Dryococelus</taxon>
    </lineage>
</organism>
<feature type="region of interest" description="Disordered" evidence="1">
    <location>
        <begin position="288"/>
        <end position="381"/>
    </location>
</feature>
<evidence type="ECO:0000313" key="3">
    <source>
        <dbReference type="Proteomes" id="UP001159363"/>
    </source>
</evidence>